<evidence type="ECO:0000256" key="1">
    <source>
        <dbReference type="SAM" id="MobiDB-lite"/>
    </source>
</evidence>
<comment type="caution">
    <text evidence="2">The sequence shown here is derived from an EMBL/GenBank/DDBJ whole genome shotgun (WGS) entry which is preliminary data.</text>
</comment>
<keyword evidence="3" id="KW-1185">Reference proteome</keyword>
<feature type="region of interest" description="Disordered" evidence="1">
    <location>
        <begin position="45"/>
        <end position="73"/>
    </location>
</feature>
<gene>
    <name evidence="2" type="ORF">QBZ16_002015</name>
</gene>
<protein>
    <submittedName>
        <fullName evidence="2">Uncharacterized protein</fullName>
    </submittedName>
</protein>
<evidence type="ECO:0000313" key="2">
    <source>
        <dbReference type="EMBL" id="KAK2079620.1"/>
    </source>
</evidence>
<evidence type="ECO:0000313" key="3">
    <source>
        <dbReference type="Proteomes" id="UP001255856"/>
    </source>
</evidence>
<dbReference type="Proteomes" id="UP001255856">
    <property type="component" value="Unassembled WGS sequence"/>
</dbReference>
<sequence>MEGGMSKDDFLALLDTLVPAWSNMDNPMASDKSSTAESLAALTESGSMGHGVGNGPTYYSPRASGTPHGGTDAMSLDAREEIRLKNRECLLDEIEAAHREHKFLASDILIKEKLLRTRNDALEVLQLGRQVAVTLPEVFREGNLTYGQAILLEAAAMRINLSGCPELKNRELEEFLSAPMDSLYATARGIHEELEHVLDARDRLEALSSHDFVERVEMQVMGLLAKQSMFLWKVGRHRPGIVADVYASGKQLLPNGPDAKAIAKKIRLGPKRAARFVDLVMARRARIVETLLESRKSMTLGTGMQAAVAALGVRCG</sequence>
<dbReference type="AlphaFoldDB" id="A0AAD9MLE9"/>
<organism evidence="2 3">
    <name type="scientific">Prototheca wickerhamii</name>
    <dbReference type="NCBI Taxonomy" id="3111"/>
    <lineage>
        <taxon>Eukaryota</taxon>
        <taxon>Viridiplantae</taxon>
        <taxon>Chlorophyta</taxon>
        <taxon>core chlorophytes</taxon>
        <taxon>Trebouxiophyceae</taxon>
        <taxon>Chlorellales</taxon>
        <taxon>Chlorellaceae</taxon>
        <taxon>Prototheca</taxon>
    </lineage>
</organism>
<name>A0AAD9MLE9_PROWI</name>
<proteinExistence type="predicted"/>
<accession>A0AAD9MLE9</accession>
<dbReference type="EMBL" id="JASFZW010000002">
    <property type="protein sequence ID" value="KAK2079620.1"/>
    <property type="molecule type" value="Genomic_DNA"/>
</dbReference>
<reference evidence="2" key="1">
    <citation type="submission" date="2021-01" db="EMBL/GenBank/DDBJ databases">
        <authorList>
            <person name="Eckstrom K.M.E."/>
        </authorList>
    </citation>
    <scope>NUCLEOTIDE SEQUENCE</scope>
    <source>
        <strain evidence="2">UVCC 0001</strain>
    </source>
</reference>